<evidence type="ECO:0000256" key="1">
    <source>
        <dbReference type="ARBA" id="ARBA00022679"/>
    </source>
</evidence>
<dbReference type="SMART" id="SM00331">
    <property type="entry name" value="PP2C_SIG"/>
    <property type="match status" value="1"/>
</dbReference>
<evidence type="ECO:0000256" key="5">
    <source>
        <dbReference type="SAM" id="MobiDB-lite"/>
    </source>
</evidence>
<feature type="region of interest" description="Disordered" evidence="5">
    <location>
        <begin position="1"/>
        <end position="20"/>
    </location>
</feature>
<dbReference type="GO" id="GO:0005524">
    <property type="term" value="F:ATP binding"/>
    <property type="evidence" value="ECO:0007669"/>
    <property type="project" value="UniProtKB-KW"/>
</dbReference>
<dbReference type="Proteomes" id="UP000217265">
    <property type="component" value="Chromosome"/>
</dbReference>
<dbReference type="PROSITE" id="PS50011">
    <property type="entry name" value="PROTEIN_KINASE_DOM"/>
    <property type="match status" value="1"/>
</dbReference>
<feature type="domain" description="Protein kinase" evidence="6">
    <location>
        <begin position="267"/>
        <end position="535"/>
    </location>
</feature>
<keyword evidence="4" id="KW-0067">ATP-binding</keyword>
<proteinExistence type="predicted"/>
<feature type="domain" description="PPM-type phosphatase" evidence="7">
    <location>
        <begin position="1"/>
        <end position="226"/>
    </location>
</feature>
<dbReference type="PANTHER" id="PTHR43289">
    <property type="entry name" value="MITOGEN-ACTIVATED PROTEIN KINASE KINASE KINASE 20-RELATED"/>
    <property type="match status" value="1"/>
</dbReference>
<keyword evidence="1" id="KW-0808">Transferase</keyword>
<accession>A0A290QF85</accession>
<dbReference type="CDD" id="cd14014">
    <property type="entry name" value="STKc_PknB_like"/>
    <property type="match status" value="1"/>
</dbReference>
<keyword evidence="2" id="KW-0547">Nucleotide-binding</keyword>
<dbReference type="AlphaFoldDB" id="A0A290QF85"/>
<keyword evidence="9" id="KW-1185">Reference proteome</keyword>
<evidence type="ECO:0000259" key="7">
    <source>
        <dbReference type="PROSITE" id="PS51746"/>
    </source>
</evidence>
<dbReference type="GO" id="GO:0004674">
    <property type="term" value="F:protein serine/threonine kinase activity"/>
    <property type="evidence" value="ECO:0007669"/>
    <property type="project" value="TreeGrafter"/>
</dbReference>
<reference evidence="8 9" key="1">
    <citation type="submission" date="2017-09" db="EMBL/GenBank/DDBJ databases">
        <title>Complete genome sequence of Verrucomicrobial strain HZ-65, isolated from freshwater.</title>
        <authorList>
            <person name="Choi A."/>
        </authorList>
    </citation>
    <scope>NUCLEOTIDE SEQUENCE [LARGE SCALE GENOMIC DNA]</scope>
    <source>
        <strain evidence="8 9">HZ-65</strain>
    </source>
</reference>
<gene>
    <name evidence="8" type="ORF">CMV30_00405</name>
</gene>
<organism evidence="8 9">
    <name type="scientific">Nibricoccus aquaticus</name>
    <dbReference type="NCBI Taxonomy" id="2576891"/>
    <lineage>
        <taxon>Bacteria</taxon>
        <taxon>Pseudomonadati</taxon>
        <taxon>Verrucomicrobiota</taxon>
        <taxon>Opitutia</taxon>
        <taxon>Opitutales</taxon>
        <taxon>Opitutaceae</taxon>
        <taxon>Nibricoccus</taxon>
    </lineage>
</organism>
<dbReference type="InterPro" id="IPR011009">
    <property type="entry name" value="Kinase-like_dom_sf"/>
</dbReference>
<dbReference type="Gene3D" id="3.60.40.10">
    <property type="entry name" value="PPM-type phosphatase domain"/>
    <property type="match status" value="1"/>
</dbReference>
<dbReference type="OrthoDB" id="9801841at2"/>
<dbReference type="PANTHER" id="PTHR43289:SF6">
    <property type="entry name" value="SERINE_THREONINE-PROTEIN KINASE NEKL-3"/>
    <property type="match status" value="1"/>
</dbReference>
<protein>
    <submittedName>
        <fullName evidence="8">Serine/threonine protein phosphatase</fullName>
    </submittedName>
</protein>
<dbReference type="Pfam" id="PF13672">
    <property type="entry name" value="PP2C_2"/>
    <property type="match status" value="1"/>
</dbReference>
<dbReference type="KEGG" id="vbh:CMV30_00405"/>
<dbReference type="PROSITE" id="PS51746">
    <property type="entry name" value="PPM_2"/>
    <property type="match status" value="1"/>
</dbReference>
<dbReference type="SMART" id="SM00332">
    <property type="entry name" value="PP2Cc"/>
    <property type="match status" value="1"/>
</dbReference>
<dbReference type="SMART" id="SM00220">
    <property type="entry name" value="S_TKc"/>
    <property type="match status" value="1"/>
</dbReference>
<dbReference type="SUPFAM" id="SSF81606">
    <property type="entry name" value="PP2C-like"/>
    <property type="match status" value="1"/>
</dbReference>
<dbReference type="InterPro" id="IPR001932">
    <property type="entry name" value="PPM-type_phosphatase-like_dom"/>
</dbReference>
<dbReference type="CDD" id="cd00143">
    <property type="entry name" value="PP2Cc"/>
    <property type="match status" value="1"/>
</dbReference>
<name>A0A290QF85_9BACT</name>
<sequence>MKVFPTSHGVPRHPTGTSQDASRVLVRDGRVIAALADGVGSSQEGGAAAQRAVDMIVDYYVARPQAWTPRRALTDFVSQINRIFHQESQLRHGSSELLCTLTVAVIENGRLYGLNIGDSPAYLWRRAKLTRLSQNHALSQNGMQHVLTRAVGLEPTVEPWFFENTVEDGDMLLLCSDGVSNAVSENQLAELLSRRTAARSIVSSAAERIEENSDLRDDATAVVLDIAQRGWTGGTGERPLEVLPALRPGDIIDNFKLLRPLQDTARVWLAEKLPASASASDHSTFNLQPSTHAPSATGARCVLKFPPLEARDEDARRDGFLRELWQASRIDSPDFIRATIPAEGSLRYYVMDYVEAPTLRAHLANGSLRVEETVELARFLLRSGQYLLSRDHAHGDIKPDNILVLRDGENLRFLLIDLGSAAEVFSVTNRAGTPSYLAPERFQNAPLSERTELFAIGVTLYESLVRTYPYGEIERFQTPRFDTSPKRLTRLNTAVPPWLESVISRSLAPDPDDRYQNFSEMAYDLDHPNEVTPFYAKNTALLDRDPVRFYKLLSLALFLTNIALLWHRLRR</sequence>
<dbReference type="EMBL" id="CP023344">
    <property type="protein sequence ID" value="ATC65900.1"/>
    <property type="molecule type" value="Genomic_DNA"/>
</dbReference>
<dbReference type="InterPro" id="IPR000719">
    <property type="entry name" value="Prot_kinase_dom"/>
</dbReference>
<dbReference type="Pfam" id="PF00069">
    <property type="entry name" value="Pkinase"/>
    <property type="match status" value="1"/>
</dbReference>
<dbReference type="InterPro" id="IPR036457">
    <property type="entry name" value="PPM-type-like_dom_sf"/>
</dbReference>
<evidence type="ECO:0000259" key="6">
    <source>
        <dbReference type="PROSITE" id="PS50011"/>
    </source>
</evidence>
<dbReference type="SUPFAM" id="SSF56112">
    <property type="entry name" value="Protein kinase-like (PK-like)"/>
    <property type="match status" value="1"/>
</dbReference>
<keyword evidence="3" id="KW-0418">Kinase</keyword>
<evidence type="ECO:0000256" key="2">
    <source>
        <dbReference type="ARBA" id="ARBA00022741"/>
    </source>
</evidence>
<evidence type="ECO:0000313" key="9">
    <source>
        <dbReference type="Proteomes" id="UP000217265"/>
    </source>
</evidence>
<evidence type="ECO:0000313" key="8">
    <source>
        <dbReference type="EMBL" id="ATC65900.1"/>
    </source>
</evidence>
<evidence type="ECO:0000256" key="3">
    <source>
        <dbReference type="ARBA" id="ARBA00022777"/>
    </source>
</evidence>
<evidence type="ECO:0000256" key="4">
    <source>
        <dbReference type="ARBA" id="ARBA00022840"/>
    </source>
</evidence>
<dbReference type="Gene3D" id="1.10.510.10">
    <property type="entry name" value="Transferase(Phosphotransferase) domain 1"/>
    <property type="match status" value="1"/>
</dbReference>